<keyword evidence="3" id="KW-1185">Reference proteome</keyword>
<dbReference type="OrthoDB" id="2953958at2759"/>
<protein>
    <submittedName>
        <fullName evidence="2">Uncharacterized protein</fullName>
    </submittedName>
</protein>
<feature type="compositionally biased region" description="Polar residues" evidence="1">
    <location>
        <begin position="375"/>
        <end position="384"/>
    </location>
</feature>
<dbReference type="AlphaFoldDB" id="A0A6A4GUC7"/>
<reference evidence="2" key="1">
    <citation type="journal article" date="2019" name="Environ. Microbiol.">
        <title>Fungal ecological strategies reflected in gene transcription - a case study of two litter decomposers.</title>
        <authorList>
            <person name="Barbi F."/>
            <person name="Kohler A."/>
            <person name="Barry K."/>
            <person name="Baskaran P."/>
            <person name="Daum C."/>
            <person name="Fauchery L."/>
            <person name="Ihrmark K."/>
            <person name="Kuo A."/>
            <person name="LaButti K."/>
            <person name="Lipzen A."/>
            <person name="Morin E."/>
            <person name="Grigoriev I.V."/>
            <person name="Henrissat B."/>
            <person name="Lindahl B."/>
            <person name="Martin F."/>
        </authorList>
    </citation>
    <scope>NUCLEOTIDE SEQUENCE</scope>
    <source>
        <strain evidence="2">JB14</strain>
    </source>
</reference>
<evidence type="ECO:0000313" key="2">
    <source>
        <dbReference type="EMBL" id="KAE9389412.1"/>
    </source>
</evidence>
<evidence type="ECO:0000313" key="3">
    <source>
        <dbReference type="Proteomes" id="UP000799118"/>
    </source>
</evidence>
<evidence type="ECO:0000256" key="1">
    <source>
        <dbReference type="SAM" id="MobiDB-lite"/>
    </source>
</evidence>
<feature type="compositionally biased region" description="Low complexity" evidence="1">
    <location>
        <begin position="350"/>
        <end position="374"/>
    </location>
</feature>
<proteinExistence type="predicted"/>
<organism evidence="2 3">
    <name type="scientific">Gymnopus androsaceus JB14</name>
    <dbReference type="NCBI Taxonomy" id="1447944"/>
    <lineage>
        <taxon>Eukaryota</taxon>
        <taxon>Fungi</taxon>
        <taxon>Dikarya</taxon>
        <taxon>Basidiomycota</taxon>
        <taxon>Agaricomycotina</taxon>
        <taxon>Agaricomycetes</taxon>
        <taxon>Agaricomycetidae</taxon>
        <taxon>Agaricales</taxon>
        <taxon>Marasmiineae</taxon>
        <taxon>Omphalotaceae</taxon>
        <taxon>Gymnopus</taxon>
    </lineage>
</organism>
<feature type="compositionally biased region" description="Low complexity" evidence="1">
    <location>
        <begin position="446"/>
        <end position="468"/>
    </location>
</feature>
<sequence>MFSVAEDIIYYRGRIDARDLSMQHPKFINDYAARYDIPSSLPVNEIVDRIFEGKPEFIPILPYHTWALEGDHVVLTERKDPPTHPHYLALPSDNQLNPLGHAFPDPPEDTYSRSPSPAPNHGANALPSPPPRLPLVFPPVGLPFPVDASGNRPEGTQPVPDDWLAQMLANYEKDHEGLAVELKDLTEETKDVSADVVRVLGIINQERADTRRLMDAVRAVCGQDLLNEVMKDVYSTTNFEMNKKLGASGLTFRSVLYPEGAGAEGKIRSKRITNDKQIFTAEGGSNILLDHSQPSRSAVAAASASPESIGKAAPSGQSKGKKRSSDDTSDPVSGPMSPIAPQAGPSTVMPLAGPPTAVLPAPAAAASSTSTQPARDTQPSSGNASVAAPVAAPPPFNLWGPNPFRRPRAPSPPRPHRPERVFVPYPLPNADSSIPSTRWSSHIVIPPATDPSSSSSSGQATAGPSQQQPERRRPTPLARNYERIIQHSDGTFEAQDYRTPEYLEAMARTEREIAEGQEAHAHLVYESIMERCEPRYCVLIEETDGELYQTYPPQ</sequence>
<name>A0A6A4GUC7_9AGAR</name>
<gene>
    <name evidence="2" type="ORF">BT96DRAFT_926574</name>
</gene>
<feature type="region of interest" description="Disordered" evidence="1">
    <location>
        <begin position="84"/>
        <end position="132"/>
    </location>
</feature>
<dbReference type="Proteomes" id="UP000799118">
    <property type="component" value="Unassembled WGS sequence"/>
</dbReference>
<feature type="compositionally biased region" description="Polar residues" evidence="1">
    <location>
        <begin position="430"/>
        <end position="440"/>
    </location>
</feature>
<dbReference type="EMBL" id="ML769698">
    <property type="protein sequence ID" value="KAE9389412.1"/>
    <property type="molecule type" value="Genomic_DNA"/>
</dbReference>
<feature type="region of interest" description="Disordered" evidence="1">
    <location>
        <begin position="297"/>
        <end position="478"/>
    </location>
</feature>
<accession>A0A6A4GUC7</accession>